<keyword evidence="1" id="KW-1133">Transmembrane helix</keyword>
<feature type="transmembrane region" description="Helical" evidence="1">
    <location>
        <begin position="73"/>
        <end position="89"/>
    </location>
</feature>
<reference evidence="3" key="1">
    <citation type="journal article" date="2019" name="Int. J. Syst. Evol. Microbiol.">
        <title>The Global Catalogue of Microorganisms (GCM) 10K type strain sequencing project: providing services to taxonomists for standard genome sequencing and annotation.</title>
        <authorList>
            <consortium name="The Broad Institute Genomics Platform"/>
            <consortium name="The Broad Institute Genome Sequencing Center for Infectious Disease"/>
            <person name="Wu L."/>
            <person name="Ma J."/>
        </authorList>
    </citation>
    <scope>NUCLEOTIDE SEQUENCE [LARGE SCALE GENOMIC DNA]</scope>
    <source>
        <strain evidence="3">CGMCC 1.14993</strain>
    </source>
</reference>
<dbReference type="AlphaFoldDB" id="A0A8J3AKR0"/>
<accession>A0A8J3AKR0</accession>
<keyword evidence="3" id="KW-1185">Reference proteome</keyword>
<evidence type="ECO:0000313" key="3">
    <source>
        <dbReference type="Proteomes" id="UP000626244"/>
    </source>
</evidence>
<dbReference type="Proteomes" id="UP000626244">
    <property type="component" value="Unassembled WGS sequence"/>
</dbReference>
<comment type="caution">
    <text evidence="2">The sequence shown here is derived from an EMBL/GenBank/DDBJ whole genome shotgun (WGS) entry which is preliminary data.</text>
</comment>
<dbReference type="OrthoDB" id="2878200at2"/>
<keyword evidence="1" id="KW-0472">Membrane</keyword>
<evidence type="ECO:0008006" key="4">
    <source>
        <dbReference type="Google" id="ProtNLM"/>
    </source>
</evidence>
<sequence>MSKETDELLSAMKQIDELTEVEIPTLNTITQKISLHQQQKRSSYVKELILFICVACSLFVGAILLSLQTPMNLIIIQVLGFIAIPLIFMRDKKKIESEW</sequence>
<dbReference type="InterPro" id="IPR035238">
    <property type="entry name" value="DUF5345"/>
</dbReference>
<feature type="transmembrane region" description="Helical" evidence="1">
    <location>
        <begin position="48"/>
        <end position="67"/>
    </location>
</feature>
<dbReference type="Pfam" id="PF17280">
    <property type="entry name" value="DUF5345"/>
    <property type="match status" value="1"/>
</dbReference>
<gene>
    <name evidence="2" type="ORF">GCM10007380_31990</name>
</gene>
<proteinExistence type="predicted"/>
<keyword evidence="1" id="KW-0812">Transmembrane</keyword>
<name>A0A8J3AKR0_9BACI</name>
<protein>
    <recommendedName>
        <fullName evidence="4">YxlC family protein</fullName>
    </recommendedName>
</protein>
<organism evidence="2 3">
    <name type="scientific">Gottfriedia solisilvae</name>
    <dbReference type="NCBI Taxonomy" id="1516104"/>
    <lineage>
        <taxon>Bacteria</taxon>
        <taxon>Bacillati</taxon>
        <taxon>Bacillota</taxon>
        <taxon>Bacilli</taxon>
        <taxon>Bacillales</taxon>
        <taxon>Bacillaceae</taxon>
        <taxon>Gottfriedia</taxon>
    </lineage>
</organism>
<dbReference type="EMBL" id="BMHB01000002">
    <property type="protein sequence ID" value="GGI16243.1"/>
    <property type="molecule type" value="Genomic_DNA"/>
</dbReference>
<dbReference type="RefSeq" id="WP_088000843.1">
    <property type="nucleotide sequence ID" value="NZ_BMHB01000002.1"/>
</dbReference>
<evidence type="ECO:0000256" key="1">
    <source>
        <dbReference type="SAM" id="Phobius"/>
    </source>
</evidence>
<evidence type="ECO:0000313" key="2">
    <source>
        <dbReference type="EMBL" id="GGI16243.1"/>
    </source>
</evidence>